<accession>A0A4S3KRD1</accession>
<proteinExistence type="predicted"/>
<dbReference type="OrthoDB" id="467573at2"/>
<dbReference type="GO" id="GO:0004479">
    <property type="term" value="F:methionyl-tRNA formyltransferase activity"/>
    <property type="evidence" value="ECO:0007669"/>
    <property type="project" value="TreeGrafter"/>
</dbReference>
<dbReference type="PANTHER" id="PTHR11138">
    <property type="entry name" value="METHIONYL-TRNA FORMYLTRANSFERASE"/>
    <property type="match status" value="1"/>
</dbReference>
<sequence>MRIALLANRDIESALALNLLLRKMHAQVMAIYLSDHVGGAQPRPASMLDPLTFIEQDLFNMLAFPLLEHQGSSPPRWLGFSAISQHYRIPLHPVHRLKDAAVLDSLRATHSDIFVSIRFGKILPDEVINMPAHGVLNLHSGLLPQYRGVLATLRALLHGDREIGCTLHRIDSPGIDVGGIVASARRAVDPTHSLLWHILALYPLGVELITQALDSLAQRQTLALTPQNPATGAYYSFPDEAELQHFASLGWRLFDHEDIRQLLLAFGVEPSSSTAHDLEHYLR</sequence>
<dbReference type="AlphaFoldDB" id="A0A4S3KRD1"/>
<comment type="caution">
    <text evidence="2">The sequence shown here is derived from an EMBL/GenBank/DDBJ whole genome shotgun (WGS) entry which is preliminary data.</text>
</comment>
<dbReference type="STRING" id="993689.GCA_002077135_01109"/>
<evidence type="ECO:0000259" key="1">
    <source>
        <dbReference type="Pfam" id="PF00551"/>
    </source>
</evidence>
<dbReference type="Gene3D" id="3.40.50.12230">
    <property type="match status" value="1"/>
</dbReference>
<dbReference type="PANTHER" id="PTHR11138:SF5">
    <property type="entry name" value="METHIONYL-TRNA FORMYLTRANSFERASE, MITOCHONDRIAL"/>
    <property type="match status" value="1"/>
</dbReference>
<dbReference type="Proteomes" id="UP000307749">
    <property type="component" value="Unassembled WGS sequence"/>
</dbReference>
<evidence type="ECO:0000313" key="3">
    <source>
        <dbReference type="Proteomes" id="UP000307749"/>
    </source>
</evidence>
<dbReference type="EMBL" id="MWQO01000011">
    <property type="protein sequence ID" value="THD11540.1"/>
    <property type="molecule type" value="Genomic_DNA"/>
</dbReference>
<feature type="domain" description="Formyl transferase N-terminal" evidence="1">
    <location>
        <begin position="96"/>
        <end position="193"/>
    </location>
</feature>
<protein>
    <recommendedName>
        <fullName evidence="1">Formyl transferase N-terminal domain-containing protein</fullName>
    </recommendedName>
</protein>
<gene>
    <name evidence="2" type="ORF">B1806_03165</name>
</gene>
<name>A0A4S3KRD1_9GAMM</name>
<dbReference type="Pfam" id="PF00551">
    <property type="entry name" value="Formyl_trans_N"/>
    <property type="match status" value="1"/>
</dbReference>
<dbReference type="InterPro" id="IPR002376">
    <property type="entry name" value="Formyl_transf_N"/>
</dbReference>
<organism evidence="2 3">
    <name type="scientific">Metallibacterium scheffleri</name>
    <dbReference type="NCBI Taxonomy" id="993689"/>
    <lineage>
        <taxon>Bacteria</taxon>
        <taxon>Pseudomonadati</taxon>
        <taxon>Pseudomonadota</taxon>
        <taxon>Gammaproteobacteria</taxon>
        <taxon>Lysobacterales</taxon>
        <taxon>Rhodanobacteraceae</taxon>
        <taxon>Metallibacterium</taxon>
    </lineage>
</organism>
<evidence type="ECO:0000313" key="2">
    <source>
        <dbReference type="EMBL" id="THD11540.1"/>
    </source>
</evidence>
<dbReference type="SUPFAM" id="SSF53328">
    <property type="entry name" value="Formyltransferase"/>
    <property type="match status" value="1"/>
</dbReference>
<dbReference type="GO" id="GO:0005829">
    <property type="term" value="C:cytosol"/>
    <property type="evidence" value="ECO:0007669"/>
    <property type="project" value="TreeGrafter"/>
</dbReference>
<keyword evidence="3" id="KW-1185">Reference proteome</keyword>
<reference evidence="2 3" key="1">
    <citation type="submission" date="2017-02" db="EMBL/GenBank/DDBJ databases">
        <title>Whole genome sequencing of Metallibacterium scheffleri DSM 24874 (T).</title>
        <authorList>
            <person name="Kumar S."/>
            <person name="Patil P."/>
            <person name="Patil P.B."/>
        </authorList>
    </citation>
    <scope>NUCLEOTIDE SEQUENCE [LARGE SCALE GENOMIC DNA]</scope>
    <source>
        <strain evidence="2 3">DSM 24874</strain>
    </source>
</reference>
<dbReference type="InterPro" id="IPR036477">
    <property type="entry name" value="Formyl_transf_N_sf"/>
</dbReference>